<comment type="caution">
    <text evidence="2">The sequence shown here is derived from an EMBL/GenBank/DDBJ whole genome shotgun (WGS) entry which is preliminary data.</text>
</comment>
<evidence type="ECO:0000313" key="3">
    <source>
        <dbReference type="Proteomes" id="UP000799777"/>
    </source>
</evidence>
<dbReference type="Proteomes" id="UP000799777">
    <property type="component" value="Unassembled WGS sequence"/>
</dbReference>
<protein>
    <submittedName>
        <fullName evidence="2">Uncharacterized protein</fullName>
    </submittedName>
</protein>
<dbReference type="OrthoDB" id="4267316at2759"/>
<evidence type="ECO:0000313" key="2">
    <source>
        <dbReference type="EMBL" id="KAF2022777.1"/>
    </source>
</evidence>
<gene>
    <name evidence="2" type="ORF">EK21DRAFT_95451</name>
</gene>
<sequence length="192" mass="21352">MPRRSSDVSNDVSSGLPFPPPAPPRKPRSPYVSGTTFLARRHDPPTPFGGRCSQHSSSGLDQLQGSSQLEWCLRKLDVTAQADSDYVDEVAAYTEFQGSTFCGNIVPDFFGSRTIDLETVMEDEQAVREVRLILVKYVPGVCMLDLDPGEIFTEERETSCANSSTLIMTSVTPMRNMKIYRHGALSYPRRLL</sequence>
<proteinExistence type="predicted"/>
<feature type="region of interest" description="Disordered" evidence="1">
    <location>
        <begin position="1"/>
        <end position="61"/>
    </location>
</feature>
<name>A0A9P4GWH0_9PLEO</name>
<evidence type="ECO:0000256" key="1">
    <source>
        <dbReference type="SAM" id="MobiDB-lite"/>
    </source>
</evidence>
<dbReference type="EMBL" id="ML978445">
    <property type="protein sequence ID" value="KAF2022777.1"/>
    <property type="molecule type" value="Genomic_DNA"/>
</dbReference>
<keyword evidence="3" id="KW-1185">Reference proteome</keyword>
<accession>A0A9P4GWH0</accession>
<organism evidence="2 3">
    <name type="scientific">Setomelanomma holmii</name>
    <dbReference type="NCBI Taxonomy" id="210430"/>
    <lineage>
        <taxon>Eukaryota</taxon>
        <taxon>Fungi</taxon>
        <taxon>Dikarya</taxon>
        <taxon>Ascomycota</taxon>
        <taxon>Pezizomycotina</taxon>
        <taxon>Dothideomycetes</taxon>
        <taxon>Pleosporomycetidae</taxon>
        <taxon>Pleosporales</taxon>
        <taxon>Pleosporineae</taxon>
        <taxon>Phaeosphaeriaceae</taxon>
        <taxon>Setomelanomma</taxon>
    </lineage>
</organism>
<reference evidence="2" key="1">
    <citation type="journal article" date="2020" name="Stud. Mycol.">
        <title>101 Dothideomycetes genomes: a test case for predicting lifestyles and emergence of pathogens.</title>
        <authorList>
            <person name="Haridas S."/>
            <person name="Albert R."/>
            <person name="Binder M."/>
            <person name="Bloem J."/>
            <person name="Labutti K."/>
            <person name="Salamov A."/>
            <person name="Andreopoulos B."/>
            <person name="Baker S."/>
            <person name="Barry K."/>
            <person name="Bills G."/>
            <person name="Bluhm B."/>
            <person name="Cannon C."/>
            <person name="Castanera R."/>
            <person name="Culley D."/>
            <person name="Daum C."/>
            <person name="Ezra D."/>
            <person name="Gonzalez J."/>
            <person name="Henrissat B."/>
            <person name="Kuo A."/>
            <person name="Liang C."/>
            <person name="Lipzen A."/>
            <person name="Lutzoni F."/>
            <person name="Magnuson J."/>
            <person name="Mondo S."/>
            <person name="Nolan M."/>
            <person name="Ohm R."/>
            <person name="Pangilinan J."/>
            <person name="Park H.-J."/>
            <person name="Ramirez L."/>
            <person name="Alfaro M."/>
            <person name="Sun H."/>
            <person name="Tritt A."/>
            <person name="Yoshinaga Y."/>
            <person name="Zwiers L.-H."/>
            <person name="Turgeon B."/>
            <person name="Goodwin S."/>
            <person name="Spatafora J."/>
            <person name="Crous P."/>
            <person name="Grigoriev I."/>
        </authorList>
    </citation>
    <scope>NUCLEOTIDE SEQUENCE</scope>
    <source>
        <strain evidence="2">CBS 110217</strain>
    </source>
</reference>
<dbReference type="AlphaFoldDB" id="A0A9P4GWH0"/>